<dbReference type="PANTHER" id="PTHR46913:SF22">
    <property type="entry name" value="RING-TYPE E3 UBIQUITIN TRANSFERASE"/>
    <property type="match status" value="1"/>
</dbReference>
<dbReference type="PANTHER" id="PTHR46913">
    <property type="entry name" value="RING-H2 FINGER PROTEIN ATL16"/>
    <property type="match status" value="1"/>
</dbReference>
<dbReference type="InterPro" id="IPR001841">
    <property type="entry name" value="Znf_RING"/>
</dbReference>
<evidence type="ECO:0000256" key="10">
    <source>
        <dbReference type="SAM" id="Phobius"/>
    </source>
</evidence>
<reference evidence="12 13" key="1">
    <citation type="journal article" date="2024" name="G3 (Bethesda)">
        <title>Genome assembly of Hibiscus sabdariffa L. provides insights into metabolisms of medicinal natural products.</title>
        <authorList>
            <person name="Kim T."/>
        </authorList>
    </citation>
    <scope>NUCLEOTIDE SEQUENCE [LARGE SCALE GENOMIC DNA]</scope>
    <source>
        <strain evidence="12">TK-2024</strain>
        <tissue evidence="12">Old leaves</tissue>
    </source>
</reference>
<dbReference type="Proteomes" id="UP001472677">
    <property type="component" value="Unassembled WGS sequence"/>
</dbReference>
<keyword evidence="10" id="KW-0472">Membrane</keyword>
<evidence type="ECO:0000256" key="2">
    <source>
        <dbReference type="ARBA" id="ARBA00004906"/>
    </source>
</evidence>
<evidence type="ECO:0000256" key="9">
    <source>
        <dbReference type="PROSITE-ProRule" id="PRU00175"/>
    </source>
</evidence>
<dbReference type="InterPro" id="IPR013083">
    <property type="entry name" value="Znf_RING/FYVE/PHD"/>
</dbReference>
<keyword evidence="10" id="KW-1133">Transmembrane helix</keyword>
<dbReference type="InterPro" id="IPR044600">
    <property type="entry name" value="ATL1/ATL16-like"/>
</dbReference>
<accession>A0ABR2DN67</accession>
<keyword evidence="7" id="KW-0833">Ubl conjugation pathway</keyword>
<keyword evidence="4" id="KW-0808">Transferase</keyword>
<dbReference type="Pfam" id="PF13639">
    <property type="entry name" value="zf-RING_2"/>
    <property type="match status" value="1"/>
</dbReference>
<evidence type="ECO:0000313" key="12">
    <source>
        <dbReference type="EMBL" id="KAK8542875.1"/>
    </source>
</evidence>
<dbReference type="PROSITE" id="PS50089">
    <property type="entry name" value="ZF_RING_2"/>
    <property type="match status" value="1"/>
</dbReference>
<evidence type="ECO:0000256" key="7">
    <source>
        <dbReference type="ARBA" id="ARBA00022786"/>
    </source>
</evidence>
<evidence type="ECO:0000313" key="13">
    <source>
        <dbReference type="Proteomes" id="UP001472677"/>
    </source>
</evidence>
<evidence type="ECO:0000256" key="6">
    <source>
        <dbReference type="ARBA" id="ARBA00022771"/>
    </source>
</evidence>
<name>A0ABR2DN67_9ROSI</name>
<dbReference type="Gene3D" id="3.30.40.10">
    <property type="entry name" value="Zinc/RING finger domain, C3HC4 (zinc finger)"/>
    <property type="match status" value="1"/>
</dbReference>
<dbReference type="SUPFAM" id="SSF57850">
    <property type="entry name" value="RING/U-box"/>
    <property type="match status" value="1"/>
</dbReference>
<gene>
    <name evidence="12" type="ORF">V6N12_015453</name>
</gene>
<dbReference type="CDD" id="cd16461">
    <property type="entry name" value="RING-H2_EL5-like"/>
    <property type="match status" value="1"/>
</dbReference>
<feature type="domain" description="RING-type" evidence="11">
    <location>
        <begin position="141"/>
        <end position="183"/>
    </location>
</feature>
<keyword evidence="5" id="KW-0479">Metal-binding</keyword>
<evidence type="ECO:0000256" key="4">
    <source>
        <dbReference type="ARBA" id="ARBA00022679"/>
    </source>
</evidence>
<keyword evidence="13" id="KW-1185">Reference proteome</keyword>
<evidence type="ECO:0000256" key="5">
    <source>
        <dbReference type="ARBA" id="ARBA00022723"/>
    </source>
</evidence>
<dbReference type="SMART" id="SM01197">
    <property type="entry name" value="FANCL_C"/>
    <property type="match status" value="1"/>
</dbReference>
<evidence type="ECO:0000256" key="1">
    <source>
        <dbReference type="ARBA" id="ARBA00000900"/>
    </source>
</evidence>
<evidence type="ECO:0000256" key="3">
    <source>
        <dbReference type="ARBA" id="ARBA00012483"/>
    </source>
</evidence>
<comment type="pathway">
    <text evidence="2">Protein modification; protein ubiquitination.</text>
</comment>
<protein>
    <recommendedName>
        <fullName evidence="3">RING-type E3 ubiquitin transferase</fullName>
        <ecNumber evidence="3">2.3.2.27</ecNumber>
    </recommendedName>
</protein>
<keyword evidence="6 9" id="KW-0863">Zinc-finger</keyword>
<evidence type="ECO:0000256" key="8">
    <source>
        <dbReference type="ARBA" id="ARBA00022833"/>
    </source>
</evidence>
<comment type="catalytic activity">
    <reaction evidence="1">
        <text>S-ubiquitinyl-[E2 ubiquitin-conjugating enzyme]-L-cysteine + [acceptor protein]-L-lysine = [E2 ubiquitin-conjugating enzyme]-L-cysteine + N(6)-ubiquitinyl-[acceptor protein]-L-lysine.</text>
        <dbReference type="EC" id="2.3.2.27"/>
    </reaction>
</comment>
<feature type="transmembrane region" description="Helical" evidence="10">
    <location>
        <begin position="59"/>
        <end position="79"/>
    </location>
</feature>
<keyword evidence="8" id="KW-0862">Zinc</keyword>
<dbReference type="SMART" id="SM00184">
    <property type="entry name" value="RING"/>
    <property type="match status" value="1"/>
</dbReference>
<dbReference type="EC" id="2.3.2.27" evidence="3"/>
<evidence type="ECO:0000259" key="11">
    <source>
        <dbReference type="PROSITE" id="PS50089"/>
    </source>
</evidence>
<proteinExistence type="predicted"/>
<comment type="caution">
    <text evidence="12">The sequence shown here is derived from an EMBL/GenBank/DDBJ whole genome shotgun (WGS) entry which is preliminary data.</text>
</comment>
<keyword evidence="10" id="KW-0812">Transmembrane</keyword>
<dbReference type="EMBL" id="JBBPBM010000024">
    <property type="protein sequence ID" value="KAK8542875.1"/>
    <property type="molecule type" value="Genomic_DNA"/>
</dbReference>
<organism evidence="12 13">
    <name type="scientific">Hibiscus sabdariffa</name>
    <name type="common">roselle</name>
    <dbReference type="NCBI Taxonomy" id="183260"/>
    <lineage>
        <taxon>Eukaryota</taxon>
        <taxon>Viridiplantae</taxon>
        <taxon>Streptophyta</taxon>
        <taxon>Embryophyta</taxon>
        <taxon>Tracheophyta</taxon>
        <taxon>Spermatophyta</taxon>
        <taxon>Magnoliopsida</taxon>
        <taxon>eudicotyledons</taxon>
        <taxon>Gunneridae</taxon>
        <taxon>Pentapetalae</taxon>
        <taxon>rosids</taxon>
        <taxon>malvids</taxon>
        <taxon>Malvales</taxon>
        <taxon>Malvaceae</taxon>
        <taxon>Malvoideae</taxon>
        <taxon>Hibiscus</taxon>
    </lineage>
</organism>
<sequence>MSSSSSSPNPWTPYESFKDCSQGICSMYCPQWCYFIFPPPPPFPVDDGGDDSSTDFSPLIIALIGILASAFILVSYYTLISKYCRRRRQSHSRSLDFNENRDETNHDGWQTGSQGLDETLIKSITVCKFKKNEGLIEGTDCSVCLSEFMEDESLRLLPKCNHAFHVPCIDTWLKSHSSCPLCRANISSTADAAAVSVTVHEGPRNVGVSAVVYQQRNEAVSVVQDLESGVREEAVVSLVVNEDVGKTAGEEDVRDKAVLEIGGDGDRIQPLRRSVSMSSSLVSHGQVMSIADILHINEEDEDELHLQSSMGIGSSKQFDASEYCCKSSHRNGVFNLAMKRSISTGRFMFPSFEKREEWMHTGN</sequence>